<comment type="caution">
    <text evidence="1">The sequence shown here is derived from an EMBL/GenBank/DDBJ whole genome shotgun (WGS) entry which is preliminary data.</text>
</comment>
<proteinExistence type="predicted"/>
<organism evidence="1 2">
    <name type="scientific">Chelydra serpentina</name>
    <name type="common">Snapping turtle</name>
    <name type="synonym">Testudo serpentina</name>
    <dbReference type="NCBI Taxonomy" id="8475"/>
    <lineage>
        <taxon>Eukaryota</taxon>
        <taxon>Metazoa</taxon>
        <taxon>Chordata</taxon>
        <taxon>Craniata</taxon>
        <taxon>Vertebrata</taxon>
        <taxon>Euteleostomi</taxon>
        <taxon>Archelosauria</taxon>
        <taxon>Testudinata</taxon>
        <taxon>Testudines</taxon>
        <taxon>Cryptodira</taxon>
        <taxon>Durocryptodira</taxon>
        <taxon>Americhelydia</taxon>
        <taxon>Chelydroidea</taxon>
        <taxon>Chelydridae</taxon>
        <taxon>Chelydra</taxon>
    </lineage>
</organism>
<evidence type="ECO:0000313" key="1">
    <source>
        <dbReference type="EMBL" id="KAG6925432.1"/>
    </source>
</evidence>
<accession>A0A8T1S8N4</accession>
<reference evidence="1 2" key="1">
    <citation type="journal article" date="2020" name="G3 (Bethesda)">
        <title>Draft Genome of the Common Snapping Turtle, Chelydra serpentina, a Model for Phenotypic Plasticity in Reptiles.</title>
        <authorList>
            <person name="Das D."/>
            <person name="Singh S.K."/>
            <person name="Bierstedt J."/>
            <person name="Erickson A."/>
            <person name="Galli G.L.J."/>
            <person name="Crossley D.A. 2nd"/>
            <person name="Rhen T."/>
        </authorList>
    </citation>
    <scope>NUCLEOTIDE SEQUENCE [LARGE SCALE GENOMIC DNA]</scope>
    <source>
        <strain evidence="1">KW</strain>
    </source>
</reference>
<dbReference type="OrthoDB" id="410104at2759"/>
<protein>
    <submittedName>
        <fullName evidence="1">Uncharacterized protein</fullName>
    </submittedName>
</protein>
<name>A0A8T1S8N4_CHESE</name>
<keyword evidence="2" id="KW-1185">Reference proteome</keyword>
<gene>
    <name evidence="1" type="ORF">G0U57_014502</name>
</gene>
<dbReference type="AlphaFoldDB" id="A0A8T1S8N4"/>
<dbReference type="Proteomes" id="UP000765507">
    <property type="component" value="Unassembled WGS sequence"/>
</dbReference>
<dbReference type="EMBL" id="JAHGAV010000424">
    <property type="protein sequence ID" value="KAG6925432.1"/>
    <property type="molecule type" value="Genomic_DNA"/>
</dbReference>
<evidence type="ECO:0000313" key="2">
    <source>
        <dbReference type="Proteomes" id="UP000765507"/>
    </source>
</evidence>
<sequence length="139" mass="16355">MDFRKKKWREAAEKNQSLKKVERDVRLKQIIPAALKDENGERTSERSKLNEICTKFYNDLYSLHVNVQQTPSRQQVTEEFPDVMWEEIEYAVRNIKRGKSPGVDDVWQEYLKAGEDTVFKALAQRFTIYINSKRGTPDA</sequence>